<proteinExistence type="predicted"/>
<feature type="region of interest" description="Disordered" evidence="1">
    <location>
        <begin position="24"/>
        <end position="86"/>
    </location>
</feature>
<evidence type="ECO:0000256" key="1">
    <source>
        <dbReference type="SAM" id="MobiDB-lite"/>
    </source>
</evidence>
<gene>
    <name evidence="2" type="ORF">SRIMR7_02685</name>
</gene>
<keyword evidence="3" id="KW-1185">Reference proteome</keyword>
<dbReference type="EMBL" id="CP094298">
    <property type="protein sequence ID" value="UNZ01038.1"/>
    <property type="molecule type" value="Genomic_DNA"/>
</dbReference>
<feature type="region of interest" description="Disordered" evidence="1">
    <location>
        <begin position="126"/>
        <end position="356"/>
    </location>
</feature>
<sequence length="356" mass="37339">MPWPRQLSGVVCAKKGWGVGRACGPNGAPVGQGLPRRGPGLRRPRAVPLSACGIGEAGGPRVPGRIPRSPSPGSGRPEPPRRVSPGVGAVCALTGARPSHIECRPRHVSQRPDAFLLDGSFMPKRVPSGLSASRSNEMGWARGQARRRPSSRPGSRHLTAASSARRSRCISACHEPQSPTVETGARQAPDRTPRIGAQPPNVSRAVTCAVGQGTRAHTGQGQGQRLLACSRGRRSGPDGSGRRRPDAGDDPARPAPTSRPLTPTPPPRTCSRDRLARGTCGYEAGQANPHAAQSRAGVPGRPGSRHPDFGDECRCGSLPPGRAAHEQQQQAHPRGCPGQPTAAQQHFFLKGPSRSK</sequence>
<evidence type="ECO:0000313" key="2">
    <source>
        <dbReference type="EMBL" id="UNZ01038.1"/>
    </source>
</evidence>
<accession>A0ABY3YT05</accession>
<name>A0ABY3YT05_STRRM</name>
<feature type="compositionally biased region" description="Basic and acidic residues" evidence="1">
    <location>
        <begin position="240"/>
        <end position="252"/>
    </location>
</feature>
<protein>
    <submittedName>
        <fullName evidence="2">Uncharacterized protein</fullName>
    </submittedName>
</protein>
<reference evidence="2 3" key="1">
    <citation type="submission" date="2022-03" db="EMBL/GenBank/DDBJ databases">
        <title>Complete genome of Streptomyces rimosus ssp. rimosus R7 (=ATCC 10970).</title>
        <authorList>
            <person name="Beganovic S."/>
            <person name="Ruckert C."/>
            <person name="Busche T."/>
            <person name="Kalinowski J."/>
            <person name="Wittmann C."/>
        </authorList>
    </citation>
    <scope>NUCLEOTIDE SEQUENCE [LARGE SCALE GENOMIC DNA]</scope>
    <source>
        <strain evidence="2 3">R7</strain>
    </source>
</reference>
<dbReference type="Proteomes" id="UP000829494">
    <property type="component" value="Chromosome"/>
</dbReference>
<evidence type="ECO:0000313" key="3">
    <source>
        <dbReference type="Proteomes" id="UP000829494"/>
    </source>
</evidence>
<organism evidence="2 3">
    <name type="scientific">Streptomyces rimosus subsp. rimosus</name>
    <dbReference type="NCBI Taxonomy" id="132474"/>
    <lineage>
        <taxon>Bacteria</taxon>
        <taxon>Bacillati</taxon>
        <taxon>Actinomycetota</taxon>
        <taxon>Actinomycetes</taxon>
        <taxon>Kitasatosporales</taxon>
        <taxon>Streptomycetaceae</taxon>
        <taxon>Streptomyces</taxon>
    </lineage>
</organism>
<feature type="compositionally biased region" description="Low complexity" evidence="1">
    <location>
        <begin position="59"/>
        <end position="76"/>
    </location>
</feature>
<feature type="compositionally biased region" description="Basic and acidic residues" evidence="1">
    <location>
        <begin position="305"/>
        <end position="314"/>
    </location>
</feature>